<reference evidence="1" key="1">
    <citation type="submission" date="2022-07" db="EMBL/GenBank/DDBJ databases">
        <title>Phylogenomic reconstructions and comparative analyses of Kickxellomycotina fungi.</title>
        <authorList>
            <person name="Reynolds N.K."/>
            <person name="Stajich J.E."/>
            <person name="Barry K."/>
            <person name="Grigoriev I.V."/>
            <person name="Crous P."/>
            <person name="Smith M.E."/>
        </authorList>
    </citation>
    <scope>NUCLEOTIDE SEQUENCE</scope>
    <source>
        <strain evidence="1">CBS 109366</strain>
    </source>
</reference>
<keyword evidence="2" id="KW-1185">Reference proteome</keyword>
<protein>
    <submittedName>
        <fullName evidence="1">Leucine-rich repeat protein</fullName>
    </submittedName>
</protein>
<dbReference type="Proteomes" id="UP001140234">
    <property type="component" value="Unassembled WGS sequence"/>
</dbReference>
<accession>A0ACC1K533</accession>
<proteinExistence type="predicted"/>
<evidence type="ECO:0000313" key="1">
    <source>
        <dbReference type="EMBL" id="KAJ2773205.1"/>
    </source>
</evidence>
<gene>
    <name evidence="1" type="primary">NUD1</name>
    <name evidence="1" type="ORF">IWQ57_001410</name>
</gene>
<comment type="caution">
    <text evidence="1">The sequence shown here is derived from an EMBL/GenBank/DDBJ whole genome shotgun (WGS) entry which is preliminary data.</text>
</comment>
<organism evidence="1 2">
    <name type="scientific">Coemansia nantahalensis</name>
    <dbReference type="NCBI Taxonomy" id="2789366"/>
    <lineage>
        <taxon>Eukaryota</taxon>
        <taxon>Fungi</taxon>
        <taxon>Fungi incertae sedis</taxon>
        <taxon>Zoopagomycota</taxon>
        <taxon>Kickxellomycotina</taxon>
        <taxon>Kickxellomycetes</taxon>
        <taxon>Kickxellales</taxon>
        <taxon>Kickxellaceae</taxon>
        <taxon>Coemansia</taxon>
    </lineage>
</organism>
<dbReference type="EMBL" id="JANBUJ010000257">
    <property type="protein sequence ID" value="KAJ2773205.1"/>
    <property type="molecule type" value="Genomic_DNA"/>
</dbReference>
<sequence>MDTGAGMPPGYGAPRGGDGSADVQQLHNGATFIVNPASAADDGEMRQRPPVSAAGFNHMFSPLTIEQMFLHSPSRDTGSSTGASASIAGMLWQNSASGGGGGAGGDGSIGSAGDTLRQLLSNGSNPAQQGLQQPQQYPGQHMEPMPEEDNEPHVAPYSPPDTVGSGGSIRDDALPRLAAAAAAAVGDLAALSPMMMRSPPSHQELSHRRSAQLEPRRIPLIQNPAQLRPSSQASVASLSTAGADLHRSQGIAHLQHRDDVMPSPRPLPMQPTSRVMRRPAPMPTADQSDYYSQPLQIHSAVGPGPSLGSRQLADLSLRHEVLDKAARRSQPTTPHDALIPQHHSQQPAHMAQGVGGVAGSSGYSHPYGPQPGSDITMLPGDYRARAYMWDSSVGSVQQRTGAHQGDAHRQGSVSRVGSLKRVDYPGLGQARKSSDSSAQLLTPKDFNGSLPDRIGDMVLNKELGEWVNINDFARASQAGSPEMRGGPPPVPDAPARVESRGPSSKRSSISIHSHTSAFPLPLPTNKPGAGPYGIGLISPVENQRRQVHEMAERRPLRRGTSVKDRPIVDDALGSIVQRLITPVASPEACTSLDLSGAGIRSLVGLSQITSRLEAISLAGNKLQGLAGLPMGLVSLRAPSNWIRFSPTDRDRFMFARELPHLEEIDLSANEISDIGIFSGLRHLRILELSRNRIESLAELRGCRRLLHLRLRDNALATFELDAGEAPLLTTLDLCNNRLRVFPASIADFGQLAKINMIKNDLEMVELHGPPADAVRELRLSENPLVMRRNGGIVDADAWMSKFPSLKTLYLDVCNIRQLCRPGRVFEDNGSGPHSAALADGGVGWISLFNVSLRGNALQPPLDVDFGCLRNVKNMYAPDTRIALPRVLPQMGQLLQLVVSNAGLAHLPTNMGAALPHLKLLDVSHNPDLVDLAPILQLAPSLEILRCRAVGFAAAGSPADADGRQYASDEQALLVRLSKLRRLRRLDLRFNRCTADLYAPPPAAAAAGRTASVLDGALSPLTQSQSVMGEPGHGAAAAPAGPSSPGGMSRADEEMWLRQDHAYVAGLKLSRQGTLVRRREAYWATAIKAFPWLEELDGIKAGAH</sequence>
<evidence type="ECO:0000313" key="2">
    <source>
        <dbReference type="Proteomes" id="UP001140234"/>
    </source>
</evidence>
<name>A0ACC1K533_9FUNG</name>